<evidence type="ECO:0000313" key="4">
    <source>
        <dbReference type="EMBL" id="SES13251.1"/>
    </source>
</evidence>
<organism evidence="4 5">
    <name type="scientific">Gracilibacillus ureilyticus</name>
    <dbReference type="NCBI Taxonomy" id="531814"/>
    <lineage>
        <taxon>Bacteria</taxon>
        <taxon>Bacillati</taxon>
        <taxon>Bacillota</taxon>
        <taxon>Bacilli</taxon>
        <taxon>Bacillales</taxon>
        <taxon>Bacillaceae</taxon>
        <taxon>Gracilibacillus</taxon>
    </lineage>
</organism>
<keyword evidence="4" id="KW-0167">Capsid protein</keyword>
<reference evidence="4 5" key="1">
    <citation type="submission" date="2016-10" db="EMBL/GenBank/DDBJ databases">
        <authorList>
            <person name="de Groot N.N."/>
        </authorList>
    </citation>
    <scope>NUCLEOTIDE SEQUENCE [LARGE SCALE GENOMIC DNA]</scope>
    <source>
        <strain evidence="4 5">CGMCC 1.7727</strain>
    </source>
</reference>
<comment type="similarity">
    <text evidence="3">Belongs to the CotF family.</text>
</comment>
<evidence type="ECO:0000256" key="3">
    <source>
        <dbReference type="ARBA" id="ARBA00024344"/>
    </source>
</evidence>
<comment type="subcellular location">
    <subcellularLocation>
        <location evidence="2">Spore coat</location>
    </subcellularLocation>
</comment>
<evidence type="ECO:0000256" key="1">
    <source>
        <dbReference type="ARBA" id="ARBA00022969"/>
    </source>
</evidence>
<keyword evidence="1" id="KW-0749">Sporulation</keyword>
<dbReference type="Proteomes" id="UP000199687">
    <property type="component" value="Unassembled WGS sequence"/>
</dbReference>
<sequence>MTNMLQKIAGMAGMTDQVIATDFLITTKTAVRNLTFALTESVTPDVREVLQRQLSYAIEAHERISQYMMEKGYYHPSDIEEQLAVDLKASKTALKLAKE</sequence>
<keyword evidence="5" id="KW-1185">Reference proteome</keyword>
<dbReference type="STRING" id="531814.SAMN04487944_11973"/>
<dbReference type="PANTHER" id="PTHR39183:SF1">
    <property type="entry name" value="SPORE COAT PROTEIN F-LIKE PROTEIN YHCQ"/>
    <property type="match status" value="1"/>
</dbReference>
<accession>A0A1H9UV75</accession>
<keyword evidence="4" id="KW-0946">Virion</keyword>
<evidence type="ECO:0000313" key="5">
    <source>
        <dbReference type="Proteomes" id="UP000199687"/>
    </source>
</evidence>
<protein>
    <submittedName>
        <fullName evidence="4">Similar to spore coat protein</fullName>
    </submittedName>
</protein>
<dbReference type="PANTHER" id="PTHR39183">
    <property type="entry name" value="SPORE COAT PROTEIN F-LIKE PROTEIN YHCQ"/>
    <property type="match status" value="1"/>
</dbReference>
<gene>
    <name evidence="4" type="ORF">SAMN04487944_11973</name>
</gene>
<dbReference type="AlphaFoldDB" id="A0A1H9UV75"/>
<name>A0A1H9UV75_9BACI</name>
<evidence type="ECO:0000256" key="2">
    <source>
        <dbReference type="ARBA" id="ARBA00024325"/>
    </source>
</evidence>
<dbReference type="OrthoDB" id="1930261at2"/>
<dbReference type="GO" id="GO:0030435">
    <property type="term" value="P:sporulation resulting in formation of a cellular spore"/>
    <property type="evidence" value="ECO:0007669"/>
    <property type="project" value="UniProtKB-KW"/>
</dbReference>
<dbReference type="RefSeq" id="WP_089743117.1">
    <property type="nucleotide sequence ID" value="NZ_FOGL01000019.1"/>
</dbReference>
<dbReference type="InterPro" id="IPR012347">
    <property type="entry name" value="Ferritin-like"/>
</dbReference>
<dbReference type="Pfam" id="PF07875">
    <property type="entry name" value="Coat_F"/>
    <property type="match status" value="1"/>
</dbReference>
<dbReference type="InterPro" id="IPR012851">
    <property type="entry name" value="Spore_coat_CotF-like"/>
</dbReference>
<proteinExistence type="inferred from homology"/>
<dbReference type="Gene3D" id="1.20.1260.10">
    <property type="match status" value="1"/>
</dbReference>
<dbReference type="EMBL" id="FOGL01000019">
    <property type="protein sequence ID" value="SES13251.1"/>
    <property type="molecule type" value="Genomic_DNA"/>
</dbReference>